<evidence type="ECO:0000256" key="1">
    <source>
        <dbReference type="ARBA" id="ARBA00022801"/>
    </source>
</evidence>
<dbReference type="SUPFAM" id="SSF53474">
    <property type="entry name" value="alpha/beta-Hydrolases"/>
    <property type="match status" value="1"/>
</dbReference>
<dbReference type="PANTHER" id="PTHR48081">
    <property type="entry name" value="AB HYDROLASE SUPERFAMILY PROTEIN C4A8.06C"/>
    <property type="match status" value="1"/>
</dbReference>
<protein>
    <submittedName>
        <fullName evidence="4">Alpha/beta hydrolase</fullName>
    </submittedName>
</protein>
<keyword evidence="1 4" id="KW-0378">Hydrolase</keyword>
<dbReference type="Pfam" id="PF07859">
    <property type="entry name" value="Abhydrolase_3"/>
    <property type="match status" value="1"/>
</dbReference>
<dbReference type="PANTHER" id="PTHR48081:SF8">
    <property type="entry name" value="ALPHA_BETA HYDROLASE FOLD-3 DOMAIN-CONTAINING PROTEIN-RELATED"/>
    <property type="match status" value="1"/>
</dbReference>
<keyword evidence="5" id="KW-1185">Reference proteome</keyword>
<dbReference type="InterPro" id="IPR050300">
    <property type="entry name" value="GDXG_lipolytic_enzyme"/>
</dbReference>
<dbReference type="Proteomes" id="UP000468687">
    <property type="component" value="Unassembled WGS sequence"/>
</dbReference>
<evidence type="ECO:0000313" key="5">
    <source>
        <dbReference type="Proteomes" id="UP000468687"/>
    </source>
</evidence>
<dbReference type="Gene3D" id="3.40.50.1820">
    <property type="entry name" value="alpha/beta hydrolase"/>
    <property type="match status" value="1"/>
</dbReference>
<feature type="region of interest" description="Disordered" evidence="2">
    <location>
        <begin position="1"/>
        <end position="43"/>
    </location>
</feature>
<dbReference type="InterPro" id="IPR013094">
    <property type="entry name" value="AB_hydrolase_3"/>
</dbReference>
<evidence type="ECO:0000256" key="2">
    <source>
        <dbReference type="SAM" id="MobiDB-lite"/>
    </source>
</evidence>
<evidence type="ECO:0000259" key="3">
    <source>
        <dbReference type="Pfam" id="PF07859"/>
    </source>
</evidence>
<organism evidence="4 5">
    <name type="scientific">Nocardioides zeae</name>
    <dbReference type="NCBI Taxonomy" id="1457234"/>
    <lineage>
        <taxon>Bacteria</taxon>
        <taxon>Bacillati</taxon>
        <taxon>Actinomycetota</taxon>
        <taxon>Actinomycetes</taxon>
        <taxon>Propionibacteriales</taxon>
        <taxon>Nocardioidaceae</taxon>
        <taxon>Nocardioides</taxon>
    </lineage>
</organism>
<dbReference type="EMBL" id="JAAGXA010000004">
    <property type="protein sequence ID" value="NEN78235.1"/>
    <property type="molecule type" value="Genomic_DNA"/>
</dbReference>
<dbReference type="AlphaFoldDB" id="A0A6P0HKS4"/>
<evidence type="ECO:0000313" key="4">
    <source>
        <dbReference type="EMBL" id="NEN78235.1"/>
    </source>
</evidence>
<sequence>MTRWSPPCHASPKSQQARGDRCSGLRSGHPWPGPHRTPGVRPSDRLRLRAGQLLAPLTVRYGTRLRFAGSELPRPRRLRVPTRHGPVPVLVHTPRGSAAGPAGALVHLHGGAFLMRHVRMDDWWCRYVAATAGVVVVAVDFDVAPRATYPVAQEQCHDVTAWVAGAGAEQLGVDPARVAVGGFSSGGGLAASVCLQARDAGSFTPVLQVLGVPALDIAADPPRGGMISPELRAFVRRAYFPDAERRTEPYASPLRAADLAGVPPAVVLTAERDTLRAEGDRYAARLAELGLLAWHDVTPGVDHYFLTEDPVRAEATMARTAGLIREATA</sequence>
<comment type="caution">
    <text evidence="4">The sequence shown here is derived from an EMBL/GenBank/DDBJ whole genome shotgun (WGS) entry which is preliminary data.</text>
</comment>
<name>A0A6P0HKS4_9ACTN</name>
<dbReference type="InterPro" id="IPR029058">
    <property type="entry name" value="AB_hydrolase_fold"/>
</dbReference>
<dbReference type="GO" id="GO:0016787">
    <property type="term" value="F:hydrolase activity"/>
    <property type="evidence" value="ECO:0007669"/>
    <property type="project" value="UniProtKB-KW"/>
</dbReference>
<accession>A0A6P0HKS4</accession>
<gene>
    <name evidence="4" type="ORF">G3T38_08095</name>
</gene>
<reference evidence="4 5" key="1">
    <citation type="journal article" date="2014" name="Int. J. Syst. Evol. Microbiol.">
        <title>Nocardioides zeae sp. nov., isolated from the stem of Zea mays.</title>
        <authorList>
            <person name="Glaeser S.P."/>
            <person name="McInroy J.A."/>
            <person name="Busse H.J."/>
            <person name="Kampfer P."/>
        </authorList>
    </citation>
    <scope>NUCLEOTIDE SEQUENCE [LARGE SCALE GENOMIC DNA]</scope>
    <source>
        <strain evidence="4 5">JCM 30728</strain>
    </source>
</reference>
<proteinExistence type="predicted"/>
<feature type="domain" description="Alpha/beta hydrolase fold-3" evidence="3">
    <location>
        <begin position="105"/>
        <end position="306"/>
    </location>
</feature>